<comment type="caution">
    <text evidence="1">The sequence shown here is derived from an EMBL/GenBank/DDBJ whole genome shotgun (WGS) entry which is preliminary data.</text>
</comment>
<dbReference type="Proteomes" id="UP000631300">
    <property type="component" value="Unassembled WGS sequence"/>
</dbReference>
<protein>
    <submittedName>
        <fullName evidence="1">Uncharacterized protein</fullName>
    </submittedName>
</protein>
<organism evidence="1 2">
    <name type="scientific">Alteromonas halophila</name>
    <dbReference type="NCBI Taxonomy" id="516698"/>
    <lineage>
        <taxon>Bacteria</taxon>
        <taxon>Pseudomonadati</taxon>
        <taxon>Pseudomonadota</taxon>
        <taxon>Gammaproteobacteria</taxon>
        <taxon>Alteromonadales</taxon>
        <taxon>Alteromonadaceae</taxon>
        <taxon>Alteromonas/Salinimonas group</taxon>
        <taxon>Alteromonas</taxon>
    </lineage>
</organism>
<keyword evidence="2" id="KW-1185">Reference proteome</keyword>
<accession>A0A918JMF8</accession>
<reference evidence="1" key="2">
    <citation type="submission" date="2020-09" db="EMBL/GenBank/DDBJ databases">
        <authorList>
            <person name="Sun Q."/>
            <person name="Kim S."/>
        </authorList>
    </citation>
    <scope>NUCLEOTIDE SEQUENCE</scope>
    <source>
        <strain evidence="1">KCTC 22164</strain>
    </source>
</reference>
<proteinExistence type="predicted"/>
<evidence type="ECO:0000313" key="1">
    <source>
        <dbReference type="EMBL" id="GGW87277.1"/>
    </source>
</evidence>
<reference evidence="1" key="1">
    <citation type="journal article" date="2014" name="Int. J. Syst. Evol. Microbiol.">
        <title>Complete genome sequence of Corynebacterium casei LMG S-19264T (=DSM 44701T), isolated from a smear-ripened cheese.</title>
        <authorList>
            <consortium name="US DOE Joint Genome Institute (JGI-PGF)"/>
            <person name="Walter F."/>
            <person name="Albersmeier A."/>
            <person name="Kalinowski J."/>
            <person name="Ruckert C."/>
        </authorList>
    </citation>
    <scope>NUCLEOTIDE SEQUENCE</scope>
    <source>
        <strain evidence="1">KCTC 22164</strain>
    </source>
</reference>
<evidence type="ECO:0000313" key="2">
    <source>
        <dbReference type="Proteomes" id="UP000631300"/>
    </source>
</evidence>
<sequence length="128" mass="14386">MKYLLGISLAINISLAFLFVNESNVEERNIIASSGEVDCISALSGKIYNTKKIIGPFYFEEYYVIDVGEGLDGSSFEREFSGCFYNAHTVITSEARLEETIDLLRQNSNDGFGLFKRVDKNEIHILAK</sequence>
<dbReference type="RefSeq" id="WP_189406297.1">
    <property type="nucleotide sequence ID" value="NZ_BMXP01000004.1"/>
</dbReference>
<dbReference type="AlphaFoldDB" id="A0A918JMF8"/>
<name>A0A918JMF8_9ALTE</name>
<gene>
    <name evidence="1" type="ORF">GCM10007391_21450</name>
</gene>
<dbReference type="EMBL" id="BMXP01000004">
    <property type="protein sequence ID" value="GGW87277.1"/>
    <property type="molecule type" value="Genomic_DNA"/>
</dbReference>